<keyword evidence="1" id="KW-1133">Transmembrane helix</keyword>
<reference evidence="2 3" key="1">
    <citation type="submission" date="2018-02" db="EMBL/GenBank/DDBJ databases">
        <title>Draft Genome of Achromobacter spanius stain 6.</title>
        <authorList>
            <person name="Gunasekera T.S."/>
            <person name="Radwan O."/>
            <person name="Ruiz O.N."/>
        </authorList>
    </citation>
    <scope>NUCLEOTIDE SEQUENCE [LARGE SCALE GENOMIC DNA]</scope>
    <source>
        <strain evidence="2 3">6</strain>
    </source>
</reference>
<sequence>MNVFLLGFPAVMTAAILIYRVARRHPAEPYRLLGLRVVTGGLLYAAIGPLIGLAVVPLVVKIPDSLQNLEGVWAAYLLGGLPALCCGMTAGALKRSAPSWPVFAAVCGAGALYGFVFMLQLTGVDRLRSISDSLQIGALPSLVAAIAGSLLFLGVRPKKAPATN</sequence>
<evidence type="ECO:0000313" key="3">
    <source>
        <dbReference type="Proteomes" id="UP000239990"/>
    </source>
</evidence>
<feature type="transmembrane region" description="Helical" evidence="1">
    <location>
        <begin position="100"/>
        <end position="122"/>
    </location>
</feature>
<gene>
    <name evidence="2" type="ORF">C4E15_29095</name>
</gene>
<dbReference type="RefSeq" id="WP_046806738.1">
    <property type="nucleotide sequence ID" value="NZ_PREU01000021.1"/>
</dbReference>
<keyword evidence="1" id="KW-0812">Transmembrane</keyword>
<organism evidence="2 3">
    <name type="scientific">Achromobacter spanius</name>
    <dbReference type="NCBI Taxonomy" id="217203"/>
    <lineage>
        <taxon>Bacteria</taxon>
        <taxon>Pseudomonadati</taxon>
        <taxon>Pseudomonadota</taxon>
        <taxon>Betaproteobacteria</taxon>
        <taxon>Burkholderiales</taxon>
        <taxon>Alcaligenaceae</taxon>
        <taxon>Achromobacter</taxon>
    </lineage>
</organism>
<dbReference type="AlphaFoldDB" id="A0A2S5GIJ2"/>
<feature type="transmembrane region" description="Helical" evidence="1">
    <location>
        <begin position="6"/>
        <end position="22"/>
    </location>
</feature>
<protein>
    <submittedName>
        <fullName evidence="2">Uncharacterized protein</fullName>
    </submittedName>
</protein>
<dbReference type="EMBL" id="PREU01000021">
    <property type="protein sequence ID" value="PPA72725.1"/>
    <property type="molecule type" value="Genomic_DNA"/>
</dbReference>
<dbReference type="OrthoDB" id="8665127at2"/>
<name>A0A2S5GIJ2_9BURK</name>
<feature type="transmembrane region" description="Helical" evidence="1">
    <location>
        <begin position="72"/>
        <end position="93"/>
    </location>
</feature>
<proteinExistence type="predicted"/>
<accession>A0A2S5GIJ2</accession>
<evidence type="ECO:0000256" key="1">
    <source>
        <dbReference type="SAM" id="Phobius"/>
    </source>
</evidence>
<dbReference type="Proteomes" id="UP000239990">
    <property type="component" value="Unassembled WGS sequence"/>
</dbReference>
<feature type="transmembrane region" description="Helical" evidence="1">
    <location>
        <begin position="134"/>
        <end position="155"/>
    </location>
</feature>
<evidence type="ECO:0000313" key="2">
    <source>
        <dbReference type="EMBL" id="PPA72725.1"/>
    </source>
</evidence>
<feature type="transmembrane region" description="Helical" evidence="1">
    <location>
        <begin position="34"/>
        <end position="60"/>
    </location>
</feature>
<keyword evidence="1" id="KW-0472">Membrane</keyword>
<comment type="caution">
    <text evidence="2">The sequence shown here is derived from an EMBL/GenBank/DDBJ whole genome shotgun (WGS) entry which is preliminary data.</text>
</comment>